<evidence type="ECO:0000313" key="3">
    <source>
        <dbReference type="Proteomes" id="UP000676853"/>
    </source>
</evidence>
<keyword evidence="1" id="KW-1133">Transmembrane helix</keyword>
<keyword evidence="3" id="KW-1185">Reference proteome</keyword>
<dbReference type="RefSeq" id="WP_126196157.1">
    <property type="nucleotide sequence ID" value="NZ_CP085954.1"/>
</dbReference>
<comment type="caution">
    <text evidence="2">The sequence shown here is derived from an EMBL/GenBank/DDBJ whole genome shotgun (WGS) entry which is preliminary data.</text>
</comment>
<name>A0ABS5N8I8_TSUPA</name>
<gene>
    <name evidence="2" type="ORF">KFZ73_04920</name>
</gene>
<accession>A0ABS5N8I8</accession>
<keyword evidence="1" id="KW-0472">Membrane</keyword>
<keyword evidence="1" id="KW-0812">Transmembrane</keyword>
<dbReference type="Proteomes" id="UP000676853">
    <property type="component" value="Unassembled WGS sequence"/>
</dbReference>
<proteinExistence type="predicted"/>
<sequence>MAGRWTVRGPAAALAMLFMVLGIGVVAPGVSGIASACSCAALEVPKDLVVIHGVVEKQLVGARTVDIQVKVTSMYGAPAEKVTVIRAESGSSSSCGSEFRDGQTVRLVVERGGPRWEYATCANAVLGRADAPDVTGSPPGPGAEEHRLPGPPMSWFYSGLTFEGLAIGVAVLAIAVITSVVWRRRRA</sequence>
<feature type="transmembrane region" description="Helical" evidence="1">
    <location>
        <begin position="155"/>
        <end position="182"/>
    </location>
</feature>
<evidence type="ECO:0008006" key="4">
    <source>
        <dbReference type="Google" id="ProtNLM"/>
    </source>
</evidence>
<organism evidence="2 3">
    <name type="scientific">Tsukamurella paurometabola</name>
    <name type="common">Corynebacterium paurometabolum</name>
    <dbReference type="NCBI Taxonomy" id="2061"/>
    <lineage>
        <taxon>Bacteria</taxon>
        <taxon>Bacillati</taxon>
        <taxon>Actinomycetota</taxon>
        <taxon>Actinomycetes</taxon>
        <taxon>Mycobacteriales</taxon>
        <taxon>Tsukamurellaceae</taxon>
        <taxon>Tsukamurella</taxon>
    </lineage>
</organism>
<reference evidence="2 3" key="1">
    <citation type="submission" date="2021-04" db="EMBL/GenBank/DDBJ databases">
        <title>Whole genome sequence analysis of a thiophenic sulfur metabolizing bacteria.</title>
        <authorList>
            <person name="Akhtar N."/>
            <person name="Akram J."/>
            <person name="Aslam A."/>
        </authorList>
    </citation>
    <scope>NUCLEOTIDE SEQUENCE [LARGE SCALE GENOMIC DNA]</scope>
    <source>
        <strain evidence="2 3">3OW</strain>
    </source>
</reference>
<dbReference type="EMBL" id="JAGXOE010000007">
    <property type="protein sequence ID" value="MBS4100573.1"/>
    <property type="molecule type" value="Genomic_DNA"/>
</dbReference>
<evidence type="ECO:0000256" key="1">
    <source>
        <dbReference type="SAM" id="Phobius"/>
    </source>
</evidence>
<protein>
    <recommendedName>
        <fullName evidence="4">Lipoprotein</fullName>
    </recommendedName>
</protein>
<evidence type="ECO:0000313" key="2">
    <source>
        <dbReference type="EMBL" id="MBS4100573.1"/>
    </source>
</evidence>